<proteinExistence type="predicted"/>
<feature type="compositionally biased region" description="Basic and acidic residues" evidence="1">
    <location>
        <begin position="167"/>
        <end position="188"/>
    </location>
</feature>
<feature type="region of interest" description="Disordered" evidence="1">
    <location>
        <begin position="27"/>
        <end position="256"/>
    </location>
</feature>
<dbReference type="Proteomes" id="UP001597282">
    <property type="component" value="Unassembled WGS sequence"/>
</dbReference>
<feature type="compositionally biased region" description="Pro residues" evidence="1">
    <location>
        <begin position="40"/>
        <end position="49"/>
    </location>
</feature>
<keyword evidence="3" id="KW-1185">Reference proteome</keyword>
<feature type="compositionally biased region" description="Basic and acidic residues" evidence="1">
    <location>
        <begin position="194"/>
        <end position="227"/>
    </location>
</feature>
<feature type="compositionally biased region" description="Basic and acidic residues" evidence="1">
    <location>
        <begin position="148"/>
        <end position="160"/>
    </location>
</feature>
<name>A0ABW4C8W8_9BACL</name>
<comment type="caution">
    <text evidence="2">The sequence shown here is derived from an EMBL/GenBank/DDBJ whole genome shotgun (WGS) entry which is preliminary data.</text>
</comment>
<accession>A0ABW4C8W8</accession>
<feature type="compositionally biased region" description="Basic residues" evidence="1">
    <location>
        <begin position="245"/>
        <end position="256"/>
    </location>
</feature>
<evidence type="ECO:0000313" key="2">
    <source>
        <dbReference type="EMBL" id="MFD1426606.1"/>
    </source>
</evidence>
<evidence type="ECO:0000256" key="1">
    <source>
        <dbReference type="SAM" id="MobiDB-lite"/>
    </source>
</evidence>
<dbReference type="RefSeq" id="WP_380163862.1">
    <property type="nucleotide sequence ID" value="NZ_JBHTNU010000005.1"/>
</dbReference>
<organism evidence="2 3">
    <name type="scientific">Kroppenstedtia sanguinis</name>
    <dbReference type="NCBI Taxonomy" id="1380684"/>
    <lineage>
        <taxon>Bacteria</taxon>
        <taxon>Bacillati</taxon>
        <taxon>Bacillota</taxon>
        <taxon>Bacilli</taxon>
        <taxon>Bacillales</taxon>
        <taxon>Thermoactinomycetaceae</taxon>
        <taxon>Kroppenstedtia</taxon>
    </lineage>
</organism>
<gene>
    <name evidence="2" type="ORF">ACFQ4Y_06585</name>
</gene>
<reference evidence="3" key="1">
    <citation type="journal article" date="2019" name="Int. J. Syst. Evol. Microbiol.">
        <title>The Global Catalogue of Microorganisms (GCM) 10K type strain sequencing project: providing services to taxonomists for standard genome sequencing and annotation.</title>
        <authorList>
            <consortium name="The Broad Institute Genomics Platform"/>
            <consortium name="The Broad Institute Genome Sequencing Center for Infectious Disease"/>
            <person name="Wu L."/>
            <person name="Ma J."/>
        </authorList>
    </citation>
    <scope>NUCLEOTIDE SEQUENCE [LARGE SCALE GENOMIC DNA]</scope>
    <source>
        <strain evidence="3">S1</strain>
    </source>
</reference>
<sequence length="256" mass="30379">MKRQPGRASISKAQEARRWAWLKNKMEQLAEHLPSQTTPPQHPFLPPPPRDQEPPRGFSNSGPPRGRGGEFDGLGWDAPFGPPPRREEGAPKRPDERSPRDRRDPRLDEWWGAPMMDWGRPQDREMPPWAPPPRERNRGGEVPSWDQAPRDRDGDREREAPPWSGSPRDREDSPYWSRSPRDRSREEEVPSMDRSPRQWEDSSDRRLEEGERWEERPKRKASRRDWEELPSLFDETEHMNSSGIRPRRNRSRRRKY</sequence>
<protein>
    <submittedName>
        <fullName evidence="2">Uncharacterized protein</fullName>
    </submittedName>
</protein>
<evidence type="ECO:0000313" key="3">
    <source>
        <dbReference type="Proteomes" id="UP001597282"/>
    </source>
</evidence>
<dbReference type="EMBL" id="JBHTNU010000005">
    <property type="protein sequence ID" value="MFD1426606.1"/>
    <property type="molecule type" value="Genomic_DNA"/>
</dbReference>
<feature type="compositionally biased region" description="Basic and acidic residues" evidence="1">
    <location>
        <begin position="84"/>
        <end position="109"/>
    </location>
</feature>